<organism evidence="1">
    <name type="scientific">Marseillevirus LCMAC202</name>
    <dbReference type="NCBI Taxonomy" id="2506606"/>
    <lineage>
        <taxon>Viruses</taxon>
        <taxon>Varidnaviria</taxon>
        <taxon>Bamfordvirae</taxon>
        <taxon>Nucleocytoviricota</taxon>
        <taxon>Megaviricetes</taxon>
        <taxon>Pimascovirales</taxon>
        <taxon>Pimascovirales incertae sedis</taxon>
        <taxon>Marseilleviridae</taxon>
    </lineage>
</organism>
<evidence type="ECO:0000313" key="1">
    <source>
        <dbReference type="EMBL" id="QBK87713.1"/>
    </source>
</evidence>
<sequence length="364" mass="41501">MTLPLEILDSKQYGTFDLSQLQFINNENAYDLVLIENATELFRQVIHKDWNLEALLKIVVESAESDCVYLVSEAFPYYLKPDTIKNFGPGPNIRASVFKYNSAVKKYKETHLSDTIKKNKCIVGLFAADLLVSGSHYAAYIWNDSTKKLLIFDSMATVTTEKSEYYPFFQQLGKDLFGVPKELAVPCIKGLLSLQQTGGYSKTIPYRTSIAMKEGIISPELALTISRQSTESQNHFCYLWSIWFIHLLLTGQSLEEVTTIIKNKELDPLFVIKRYAWSMLKLAGLEKHIDHPDFYQTYFPRVWVNSNPIKNDFKPYILTMYSCKSGKECLTKSISPAVLKEVTETPVPAQVSETVKKLLEFLSS</sequence>
<proteinExistence type="predicted"/>
<gene>
    <name evidence="1" type="ORF">LCMAC202_00490</name>
</gene>
<dbReference type="EMBL" id="MK500369">
    <property type="protein sequence ID" value="QBK87713.1"/>
    <property type="molecule type" value="Genomic_DNA"/>
</dbReference>
<accession>A0A481YWT8</accession>
<reference evidence="1" key="1">
    <citation type="journal article" date="2019" name="MBio">
        <title>Virus Genomes from Deep Sea Sediments Expand the Ocean Megavirome and Support Independent Origins of Viral Gigantism.</title>
        <authorList>
            <person name="Backstrom D."/>
            <person name="Yutin N."/>
            <person name="Jorgensen S.L."/>
            <person name="Dharamshi J."/>
            <person name="Homa F."/>
            <person name="Zaremba-Niedwiedzka K."/>
            <person name="Spang A."/>
            <person name="Wolf Y.I."/>
            <person name="Koonin E.V."/>
            <person name="Ettema T.J."/>
        </authorList>
    </citation>
    <scope>NUCLEOTIDE SEQUENCE</scope>
</reference>
<protein>
    <submittedName>
        <fullName evidence="1">Uncharacterized protein</fullName>
    </submittedName>
</protein>
<name>A0A481YWT8_9VIRU</name>